<feature type="domain" description="Phospholipid/glycerol acyltransferase" evidence="2">
    <location>
        <begin position="61"/>
        <end position="169"/>
    </location>
</feature>
<dbReference type="GO" id="GO:0016746">
    <property type="term" value="F:acyltransferase activity"/>
    <property type="evidence" value="ECO:0007669"/>
    <property type="project" value="InterPro"/>
</dbReference>
<keyword evidence="1" id="KW-0812">Transmembrane</keyword>
<sequence length="277" mass="33073">MLLFILYLLFFEFSALFTFIKCFIQLFFKSVNIPYVWGKLCIQFAGCKLFLIEKSHSLYLDNCIYLSNHRDIYDFPIDAYITGGSGMFISRYINVFVCPIQFIYTCIMKNTVYFKRGAIKDKCEFNKKICNALQKSYYKNMIIYPEGTRRLANTVVPIKKGAMHIAWTYNMAIQIILTRNKEHIINLKQFTAEYGVNLYCYRSEVIQPKYFCTFEEFNNYVSVIWEDSWGKVYGKVYEKELKIKPLIVEPCELKYSNWFYFFHNIVPLLLFTWFCLL</sequence>
<dbReference type="EMBL" id="MN740194">
    <property type="protein sequence ID" value="QHT92735.1"/>
    <property type="molecule type" value="Genomic_DNA"/>
</dbReference>
<name>A0A6C0IJS4_9ZZZZ</name>
<feature type="transmembrane region" description="Helical" evidence="1">
    <location>
        <begin position="258"/>
        <end position="276"/>
    </location>
</feature>
<evidence type="ECO:0000313" key="3">
    <source>
        <dbReference type="EMBL" id="QHT92735.1"/>
    </source>
</evidence>
<organism evidence="3">
    <name type="scientific">viral metagenome</name>
    <dbReference type="NCBI Taxonomy" id="1070528"/>
    <lineage>
        <taxon>unclassified sequences</taxon>
        <taxon>metagenomes</taxon>
        <taxon>organismal metagenomes</taxon>
    </lineage>
</organism>
<dbReference type="AlphaFoldDB" id="A0A6C0IJS4"/>
<dbReference type="Pfam" id="PF01553">
    <property type="entry name" value="Acyltransferase"/>
    <property type="match status" value="1"/>
</dbReference>
<evidence type="ECO:0000259" key="2">
    <source>
        <dbReference type="Pfam" id="PF01553"/>
    </source>
</evidence>
<keyword evidence="1" id="KW-1133">Transmembrane helix</keyword>
<proteinExistence type="predicted"/>
<protein>
    <recommendedName>
        <fullName evidence="2">Phospholipid/glycerol acyltransferase domain-containing protein</fullName>
    </recommendedName>
</protein>
<dbReference type="InterPro" id="IPR002123">
    <property type="entry name" value="Plipid/glycerol_acylTrfase"/>
</dbReference>
<keyword evidence="1" id="KW-0472">Membrane</keyword>
<accession>A0A6C0IJS4</accession>
<evidence type="ECO:0000256" key="1">
    <source>
        <dbReference type="SAM" id="Phobius"/>
    </source>
</evidence>
<reference evidence="3" key="1">
    <citation type="journal article" date="2020" name="Nature">
        <title>Giant virus diversity and host interactions through global metagenomics.</title>
        <authorList>
            <person name="Schulz F."/>
            <person name="Roux S."/>
            <person name="Paez-Espino D."/>
            <person name="Jungbluth S."/>
            <person name="Walsh D.A."/>
            <person name="Denef V.J."/>
            <person name="McMahon K.D."/>
            <person name="Konstantinidis K.T."/>
            <person name="Eloe-Fadrosh E.A."/>
            <person name="Kyrpides N.C."/>
            <person name="Woyke T."/>
        </authorList>
    </citation>
    <scope>NUCLEOTIDE SEQUENCE</scope>
    <source>
        <strain evidence="3">GVMAG-M-3300023184-89</strain>
    </source>
</reference>
<dbReference type="SUPFAM" id="SSF69593">
    <property type="entry name" value="Glycerol-3-phosphate (1)-acyltransferase"/>
    <property type="match status" value="1"/>
</dbReference>